<reference evidence="2 3" key="1">
    <citation type="submission" date="2015-03" db="EMBL/GenBank/DDBJ databases">
        <authorList>
            <person name="Murphy D."/>
        </authorList>
    </citation>
    <scope>NUCLEOTIDE SEQUENCE [LARGE SCALE GENOMIC DNA]</scope>
    <source>
        <strain evidence="2 3">OL-4</strain>
    </source>
</reference>
<dbReference type="Pfam" id="PF07441">
    <property type="entry name" value="BofA"/>
    <property type="match status" value="1"/>
</dbReference>
<gene>
    <name evidence="2" type="ORF">817</name>
</gene>
<dbReference type="RefSeq" id="WP_052729591.1">
    <property type="nucleotide sequence ID" value="NZ_CGIH01000012.1"/>
</dbReference>
<protein>
    <submittedName>
        <fullName evidence="2">SigmaK-factor processing regulatory BofA</fullName>
    </submittedName>
</protein>
<sequence>MEKMSLILAALILLGIIFLITQIIMKPIKLIWKILFNSIVGLLLLLLTNFIGTFFTFALPINIVTVLISGFLGIPGILLLICFELLLV</sequence>
<keyword evidence="1" id="KW-0472">Membrane</keyword>
<dbReference type="AlphaFoldDB" id="A0A0E4G9R8"/>
<dbReference type="EMBL" id="CGIH01000012">
    <property type="protein sequence ID" value="CFX23307.1"/>
    <property type="molecule type" value="Genomic_DNA"/>
</dbReference>
<keyword evidence="1" id="KW-0812">Transmembrane</keyword>
<dbReference type="NCBIfam" id="TIGR02862">
    <property type="entry name" value="spore_BofA"/>
    <property type="match status" value="1"/>
</dbReference>
<dbReference type="Proteomes" id="UP000045545">
    <property type="component" value="Unassembled WGS sequence"/>
</dbReference>
<evidence type="ECO:0000313" key="3">
    <source>
        <dbReference type="Proteomes" id="UP000045545"/>
    </source>
</evidence>
<feature type="transmembrane region" description="Helical" evidence="1">
    <location>
        <begin position="34"/>
        <end position="57"/>
    </location>
</feature>
<feature type="transmembrane region" description="Helical" evidence="1">
    <location>
        <begin position="63"/>
        <end position="87"/>
    </location>
</feature>
<proteinExistence type="predicted"/>
<evidence type="ECO:0000313" key="2">
    <source>
        <dbReference type="EMBL" id="CFX23307.1"/>
    </source>
</evidence>
<accession>A0A0E4G9R8</accession>
<organism evidence="2 3">
    <name type="scientific">Syntrophomonas zehnderi OL-4</name>
    <dbReference type="NCBI Taxonomy" id="690567"/>
    <lineage>
        <taxon>Bacteria</taxon>
        <taxon>Bacillati</taxon>
        <taxon>Bacillota</taxon>
        <taxon>Clostridia</taxon>
        <taxon>Eubacteriales</taxon>
        <taxon>Syntrophomonadaceae</taxon>
        <taxon>Syntrophomonas</taxon>
    </lineage>
</organism>
<keyword evidence="3" id="KW-1185">Reference proteome</keyword>
<keyword evidence="1" id="KW-1133">Transmembrane helix</keyword>
<feature type="transmembrane region" description="Helical" evidence="1">
    <location>
        <begin position="6"/>
        <end position="25"/>
    </location>
</feature>
<evidence type="ECO:0000256" key="1">
    <source>
        <dbReference type="SAM" id="Phobius"/>
    </source>
</evidence>
<name>A0A0E4G9R8_9FIRM</name>
<dbReference type="STRING" id="690567.817"/>
<dbReference type="InterPro" id="IPR010001">
    <property type="entry name" value="BofA"/>
</dbReference>